<feature type="transmembrane region" description="Helical" evidence="1">
    <location>
        <begin position="89"/>
        <end position="109"/>
    </location>
</feature>
<feature type="transmembrane region" description="Helical" evidence="1">
    <location>
        <begin position="45"/>
        <end position="68"/>
    </location>
</feature>
<comment type="caution">
    <text evidence="2">The sequence shown here is derived from an EMBL/GenBank/DDBJ whole genome shotgun (WGS) entry which is preliminary data.</text>
</comment>
<evidence type="ECO:0000313" key="2">
    <source>
        <dbReference type="EMBL" id="KAF9819575.1"/>
    </source>
</evidence>
<name>A0A8H7P8R0_9APHY</name>
<keyword evidence="1" id="KW-1133">Transmembrane helix</keyword>
<reference evidence="2" key="1">
    <citation type="submission" date="2020-11" db="EMBL/GenBank/DDBJ databases">
        <authorList>
            <person name="Koelle M."/>
            <person name="Horta M.A.C."/>
            <person name="Nowrousian M."/>
            <person name="Ohm R.A."/>
            <person name="Benz P."/>
            <person name="Pilgard A."/>
        </authorList>
    </citation>
    <scope>NUCLEOTIDE SEQUENCE</scope>
    <source>
        <strain evidence="2">FPRL280</strain>
    </source>
</reference>
<accession>A0A8H7P8R0</accession>
<dbReference type="EMBL" id="JADOXO010000017">
    <property type="protein sequence ID" value="KAF9819575.1"/>
    <property type="molecule type" value="Genomic_DNA"/>
</dbReference>
<keyword evidence="1" id="KW-0472">Membrane</keyword>
<feature type="transmembrane region" description="Helical" evidence="1">
    <location>
        <begin position="121"/>
        <end position="139"/>
    </location>
</feature>
<organism evidence="2 3">
    <name type="scientific">Rhodonia placenta</name>
    <dbReference type="NCBI Taxonomy" id="104341"/>
    <lineage>
        <taxon>Eukaryota</taxon>
        <taxon>Fungi</taxon>
        <taxon>Dikarya</taxon>
        <taxon>Basidiomycota</taxon>
        <taxon>Agaricomycotina</taxon>
        <taxon>Agaricomycetes</taxon>
        <taxon>Polyporales</taxon>
        <taxon>Adustoporiaceae</taxon>
        <taxon>Rhodonia</taxon>
    </lineage>
</organism>
<evidence type="ECO:0000256" key="1">
    <source>
        <dbReference type="SAM" id="Phobius"/>
    </source>
</evidence>
<protein>
    <submittedName>
        <fullName evidence="2">Uncharacterized protein</fullName>
    </submittedName>
</protein>
<evidence type="ECO:0000313" key="3">
    <source>
        <dbReference type="Proteomes" id="UP000639403"/>
    </source>
</evidence>
<dbReference type="Proteomes" id="UP000639403">
    <property type="component" value="Unassembled WGS sequence"/>
</dbReference>
<sequence length="254" mass="28164">MYEYETSVLRSLCHSTDHESWLPLICFQFYGLVLNWGFQGVLTTQVLYLVCVYEWVQTGLLTANLAVFSQALFKAESLFDLIGSFDNSLLWLCIFLMSAIISAAVQIFYAWRLYKLIGSPWVPGIIMLISLAQLSAGLASSANLKLLSRSLIETEYNDLIYDAATILQRLKRGLGTVNVILNRLITLVVETGSLTVPVCILPTVRNLKIRYKTIPAIHSYHILDQLGYICTYLGSSLARSSPNCVGPSGTPAAP</sequence>
<keyword evidence="1" id="KW-0812">Transmembrane</keyword>
<proteinExistence type="predicted"/>
<reference evidence="2" key="2">
    <citation type="journal article" name="Front. Microbiol.">
        <title>Degradative Capacity of Two Strains of Rhodonia placenta: From Phenotype to Genotype.</title>
        <authorList>
            <person name="Kolle M."/>
            <person name="Horta M.A.C."/>
            <person name="Nowrousian M."/>
            <person name="Ohm R.A."/>
            <person name="Benz J.P."/>
            <person name="Pilgard A."/>
        </authorList>
    </citation>
    <scope>NUCLEOTIDE SEQUENCE</scope>
    <source>
        <strain evidence="2">FPRL280</strain>
    </source>
</reference>
<dbReference type="AlphaFoldDB" id="A0A8H7P8R0"/>
<gene>
    <name evidence="2" type="ORF">IEO21_02039</name>
</gene>
<feature type="transmembrane region" description="Helical" evidence="1">
    <location>
        <begin position="21"/>
        <end position="39"/>
    </location>
</feature>